<gene>
    <name evidence="9" type="primary">sigH</name>
    <name evidence="9" type="ORF">Selli1_12340</name>
    <name evidence="10" type="ORF">Selli2_08230</name>
</gene>
<dbReference type="GO" id="GO:0006352">
    <property type="term" value="P:DNA-templated transcription initiation"/>
    <property type="evidence" value="ECO:0007669"/>
    <property type="project" value="InterPro"/>
</dbReference>
<keyword evidence="11" id="KW-1185">Reference proteome</keyword>
<accession>A0A9W6FDU1</accession>
<evidence type="ECO:0000256" key="7">
    <source>
        <dbReference type="ARBA" id="ARBA00024701"/>
    </source>
</evidence>
<keyword evidence="4" id="KW-0731">Sigma factor</keyword>
<dbReference type="AlphaFoldDB" id="A0A9W6FDU1"/>
<reference evidence="9" key="1">
    <citation type="submission" date="2022-11" db="EMBL/GenBank/DDBJ databases">
        <title>Draft genome sequence of Sellimonas catena strain 12EGH17.</title>
        <authorList>
            <person name="Atsushi H."/>
            <person name="Moriya O."/>
            <person name="Mitsuo S."/>
        </authorList>
    </citation>
    <scope>NUCLEOTIDE SEQUENCE</scope>
    <source>
        <strain evidence="9">12EGH17</strain>
    </source>
</reference>
<evidence type="ECO:0000313" key="9">
    <source>
        <dbReference type="EMBL" id="GLG04060.1"/>
    </source>
</evidence>
<reference evidence="9 11" key="5">
    <citation type="journal article" date="2023" name="Int. J. Syst. Evol. Microbiol.">
        <title>Sellimonas catena sp. nov., isolated from human faeces.</title>
        <authorList>
            <person name="Hisatomi A."/>
            <person name="Ohkuma M."/>
            <person name="Sakamoto M."/>
        </authorList>
    </citation>
    <scope>NUCLEOTIDE SEQUENCE [LARGE SCALE GENOMIC DNA]</scope>
    <source>
        <strain evidence="9 11">12EGH17</strain>
        <strain evidence="10">18CBH55</strain>
    </source>
</reference>
<dbReference type="SUPFAM" id="SSF46894">
    <property type="entry name" value="C-terminal effector domain of the bipartite response regulators"/>
    <property type="match status" value="1"/>
</dbReference>
<dbReference type="InterPro" id="IPR007627">
    <property type="entry name" value="RNA_pol_sigma70_r2"/>
</dbReference>
<dbReference type="NCBIfam" id="TIGR02937">
    <property type="entry name" value="sigma70-ECF"/>
    <property type="match status" value="1"/>
</dbReference>
<reference evidence="10" key="3">
    <citation type="submission" date="2022-11" db="EMBL/GenBank/DDBJ databases">
        <title>Draft genome sequence of Sellimonas catena strain 18CBH55.</title>
        <authorList>
            <person name="Atsushi H."/>
            <person name="Moriya O."/>
            <person name="Mitsuo S."/>
        </authorList>
    </citation>
    <scope>NUCLEOTIDE SEQUENCE</scope>
    <source>
        <strain evidence="10">18CBH55</strain>
    </source>
</reference>
<reference evidence="9" key="2">
    <citation type="submission" date="2022-11" db="EMBL/GenBank/DDBJ databases">
        <title>Draft genome sequence of Sellimonas catena strain 12EGH17.</title>
        <authorList>
            <person name="Hisatomi A."/>
            <person name="Ohkuma M."/>
            <person name="Sakamoto M."/>
        </authorList>
    </citation>
    <scope>NUCLEOTIDE SEQUENCE</scope>
    <source>
        <strain evidence="9">12EGH17</strain>
    </source>
</reference>
<evidence type="ECO:0000256" key="1">
    <source>
        <dbReference type="ARBA" id="ARBA00007788"/>
    </source>
</evidence>
<keyword evidence="6" id="KW-0804">Transcription</keyword>
<dbReference type="InterPro" id="IPR013325">
    <property type="entry name" value="RNA_pol_sigma_r2"/>
</dbReference>
<dbReference type="PIRSF" id="PIRSF002939">
    <property type="entry name" value="RNA_polymerase_sigma-H_factor"/>
    <property type="match status" value="1"/>
</dbReference>
<dbReference type="Gene3D" id="1.10.10.10">
    <property type="entry name" value="Winged helix-like DNA-binding domain superfamily/Winged helix DNA-binding domain"/>
    <property type="match status" value="1"/>
</dbReference>
<dbReference type="RefSeq" id="WP_087167355.1">
    <property type="nucleotide sequence ID" value="NZ_BSBO01000010.1"/>
</dbReference>
<dbReference type="PANTHER" id="PTHR30385">
    <property type="entry name" value="SIGMA FACTOR F FLAGELLAR"/>
    <property type="match status" value="1"/>
</dbReference>
<organism evidence="9 11">
    <name type="scientific">Sellimonas catena</name>
    <dbReference type="NCBI Taxonomy" id="2994035"/>
    <lineage>
        <taxon>Bacteria</taxon>
        <taxon>Bacillati</taxon>
        <taxon>Bacillota</taxon>
        <taxon>Clostridia</taxon>
        <taxon>Lachnospirales</taxon>
        <taxon>Lachnospiraceae</taxon>
        <taxon>Sellimonas</taxon>
    </lineage>
</organism>
<dbReference type="InterPro" id="IPR016371">
    <property type="entry name" value="RNA_pol_sigma-H_factor"/>
</dbReference>
<comment type="caution">
    <text evidence="9">The sequence shown here is derived from an EMBL/GenBank/DDBJ whole genome shotgun (WGS) entry which is preliminary data.</text>
</comment>
<dbReference type="Pfam" id="PF08281">
    <property type="entry name" value="Sigma70_r4_2"/>
    <property type="match status" value="1"/>
</dbReference>
<comment type="function">
    <text evidence="7">Sigma factors are initiation factors that promote the attachment of RNA polymerase to specific initiation sites and are then released. Sigma-S contributes to the protection against external stress, thus playing a role in cellular fitness and survival.</text>
</comment>
<dbReference type="InterPro" id="IPR036388">
    <property type="entry name" value="WH-like_DNA-bd_sf"/>
</dbReference>
<evidence type="ECO:0000313" key="10">
    <source>
        <dbReference type="EMBL" id="GLG89396.1"/>
    </source>
</evidence>
<dbReference type="GO" id="GO:0016987">
    <property type="term" value="F:sigma factor activity"/>
    <property type="evidence" value="ECO:0007669"/>
    <property type="project" value="UniProtKB-KW"/>
</dbReference>
<feature type="domain" description="RNA polymerase sigma-70" evidence="8">
    <location>
        <begin position="51"/>
        <end position="64"/>
    </location>
</feature>
<evidence type="ECO:0000256" key="3">
    <source>
        <dbReference type="ARBA" id="ARBA00023015"/>
    </source>
</evidence>
<dbReference type="PANTHER" id="PTHR30385:SF1">
    <property type="entry name" value="RNA POLYMERASE SIGMA-H FACTOR"/>
    <property type="match status" value="1"/>
</dbReference>
<keyword evidence="5" id="KW-0238">DNA-binding</keyword>
<dbReference type="EMBL" id="BSBO01000010">
    <property type="protein sequence ID" value="GLG04060.1"/>
    <property type="molecule type" value="Genomic_DNA"/>
</dbReference>
<dbReference type="PROSITE" id="PS00715">
    <property type="entry name" value="SIGMA70_1"/>
    <property type="match status" value="1"/>
</dbReference>
<evidence type="ECO:0000256" key="4">
    <source>
        <dbReference type="ARBA" id="ARBA00023082"/>
    </source>
</evidence>
<evidence type="ECO:0000259" key="8">
    <source>
        <dbReference type="PROSITE" id="PS00715"/>
    </source>
</evidence>
<protein>
    <recommendedName>
        <fullName evidence="2">RNA polymerase sigma factor SigS</fullName>
    </recommendedName>
</protein>
<sequence length="201" mass="22956">MADYETRTDEELIQSLRSGEAEIMDFLLEKYKPVVKKKARAMFLLGGDSDDLIQEGMIGLFKAVQDYDPEQEASFETFATICVTRQLYSAIRASRRKKHLPLNSYVSLYDKQEISEEKESELIGLQNTSSNNNPEDLVIHKESEDSFMKDLEGRLSDLEKRVLYLHLLGTDYKTIAGLLGKKPKTVDNALQRIKTKAEDLL</sequence>
<evidence type="ECO:0000256" key="6">
    <source>
        <dbReference type="ARBA" id="ARBA00023163"/>
    </source>
</evidence>
<dbReference type="Proteomes" id="UP001145094">
    <property type="component" value="Unassembled WGS sequence"/>
</dbReference>
<evidence type="ECO:0000256" key="2">
    <source>
        <dbReference type="ARBA" id="ARBA00021245"/>
    </source>
</evidence>
<dbReference type="InterPro" id="IPR014284">
    <property type="entry name" value="RNA_pol_sigma-70_dom"/>
</dbReference>
<dbReference type="EMBL" id="BSCH01000004">
    <property type="protein sequence ID" value="GLG89396.1"/>
    <property type="molecule type" value="Genomic_DNA"/>
</dbReference>
<dbReference type="Gene3D" id="1.20.120.1810">
    <property type="match status" value="1"/>
</dbReference>
<evidence type="ECO:0000313" key="11">
    <source>
        <dbReference type="Proteomes" id="UP001145145"/>
    </source>
</evidence>
<comment type="similarity">
    <text evidence="1">Belongs to the sigma-70 factor family.</text>
</comment>
<dbReference type="InterPro" id="IPR016032">
    <property type="entry name" value="Sig_transdc_resp-reg_C-effctor"/>
</dbReference>
<dbReference type="GO" id="GO:0003677">
    <property type="term" value="F:DNA binding"/>
    <property type="evidence" value="ECO:0007669"/>
    <property type="project" value="UniProtKB-KW"/>
</dbReference>
<dbReference type="Pfam" id="PF04542">
    <property type="entry name" value="Sigma70_r2"/>
    <property type="match status" value="1"/>
</dbReference>
<dbReference type="InterPro" id="IPR013249">
    <property type="entry name" value="RNA_pol_sigma70_r4_t2"/>
</dbReference>
<proteinExistence type="inferred from homology"/>
<dbReference type="Proteomes" id="UP001145145">
    <property type="component" value="Unassembled WGS sequence"/>
</dbReference>
<evidence type="ECO:0000256" key="5">
    <source>
        <dbReference type="ARBA" id="ARBA00023125"/>
    </source>
</evidence>
<keyword evidence="3" id="KW-0805">Transcription regulation</keyword>
<dbReference type="PRINTS" id="PR00046">
    <property type="entry name" value="SIGMA70FCT"/>
</dbReference>
<name>A0A9W6FDU1_9FIRM</name>
<dbReference type="SUPFAM" id="SSF88946">
    <property type="entry name" value="Sigma2 domain of RNA polymerase sigma factors"/>
    <property type="match status" value="1"/>
</dbReference>
<dbReference type="InterPro" id="IPR000943">
    <property type="entry name" value="RNA_pol_sigma70"/>
</dbReference>
<reference evidence="10" key="4">
    <citation type="submission" date="2022-11" db="EMBL/GenBank/DDBJ databases">
        <title>Draft genome sequence of Sellimonas catena strain 18CBH55.</title>
        <authorList>
            <person name="Hisatomi A."/>
            <person name="Ohkuma M."/>
            <person name="Sakamoto M."/>
        </authorList>
    </citation>
    <scope>NUCLEOTIDE SEQUENCE</scope>
    <source>
        <strain evidence="10">18CBH55</strain>
    </source>
</reference>